<dbReference type="Gene3D" id="3.40.50.2300">
    <property type="match status" value="1"/>
</dbReference>
<dbReference type="InterPro" id="IPR050438">
    <property type="entry name" value="LMW_PTPase"/>
</dbReference>
<dbReference type="Pfam" id="PF01451">
    <property type="entry name" value="LMWPc"/>
    <property type="match status" value="1"/>
</dbReference>
<keyword evidence="7" id="KW-1185">Reference proteome</keyword>
<gene>
    <name evidence="6" type="ORF">OUY22_28295</name>
</gene>
<dbReference type="PANTHER" id="PTHR11717:SF7">
    <property type="entry name" value="LOW MOLECULAR WEIGHT PHOSPHOTYROSINE PROTEIN PHOSPHATASE"/>
    <property type="match status" value="1"/>
</dbReference>
<evidence type="ECO:0000313" key="6">
    <source>
        <dbReference type="EMBL" id="MDA0637322.1"/>
    </source>
</evidence>
<accession>A0ABT4SJC4</accession>
<dbReference type="PRINTS" id="PR00719">
    <property type="entry name" value="LMWPTPASE"/>
</dbReference>
<dbReference type="SMART" id="SM00226">
    <property type="entry name" value="LMWPc"/>
    <property type="match status" value="1"/>
</dbReference>
<dbReference type="EMBL" id="JAPNNL010000149">
    <property type="protein sequence ID" value="MDA0637322.1"/>
    <property type="molecule type" value="Genomic_DNA"/>
</dbReference>
<dbReference type="PANTHER" id="PTHR11717">
    <property type="entry name" value="LOW MOLECULAR WEIGHT PROTEIN TYROSINE PHOSPHATASE"/>
    <property type="match status" value="1"/>
</dbReference>
<protein>
    <recommendedName>
        <fullName evidence="2">protein-tyrosine-phosphatase</fullName>
        <ecNumber evidence="2">3.1.3.48</ecNumber>
    </recommendedName>
</protein>
<feature type="domain" description="Phosphotyrosine protein phosphatase I" evidence="5">
    <location>
        <begin position="6"/>
        <end position="154"/>
    </location>
</feature>
<comment type="caution">
    <text evidence="6">The sequence shown here is derived from an EMBL/GenBank/DDBJ whole genome shotgun (WGS) entry which is preliminary data.</text>
</comment>
<evidence type="ECO:0000313" key="7">
    <source>
        <dbReference type="Proteomes" id="UP001144036"/>
    </source>
</evidence>
<dbReference type="CDD" id="cd16343">
    <property type="entry name" value="LMWPTP"/>
    <property type="match status" value="1"/>
</dbReference>
<comment type="similarity">
    <text evidence="1">Belongs to the low molecular weight phosphotyrosine protein phosphatase family.</text>
</comment>
<dbReference type="EC" id="3.1.3.48" evidence="2"/>
<reference evidence="6" key="1">
    <citation type="submission" date="2022-11" db="EMBL/GenBank/DDBJ databases">
        <title>Nonomuraea corallina sp. nov., a new species of the genus Nonomuraea isolated from sea side sediment in Thai sea.</title>
        <authorList>
            <person name="Ngamcharungchit C."/>
            <person name="Matsumoto A."/>
            <person name="Suriyachadkun C."/>
            <person name="Panbangred W."/>
            <person name="Inahashi Y."/>
            <person name="Intra B."/>
        </authorList>
    </citation>
    <scope>NUCLEOTIDE SEQUENCE</scope>
    <source>
        <strain evidence="6">MCN248</strain>
    </source>
</reference>
<keyword evidence="4" id="KW-0904">Protein phosphatase</keyword>
<evidence type="ECO:0000256" key="1">
    <source>
        <dbReference type="ARBA" id="ARBA00011063"/>
    </source>
</evidence>
<dbReference type="InterPro" id="IPR023485">
    <property type="entry name" value="Ptyr_pPase"/>
</dbReference>
<evidence type="ECO:0000256" key="4">
    <source>
        <dbReference type="ARBA" id="ARBA00022912"/>
    </source>
</evidence>
<evidence type="ECO:0000256" key="3">
    <source>
        <dbReference type="ARBA" id="ARBA00022801"/>
    </source>
</evidence>
<dbReference type="InterPro" id="IPR017867">
    <property type="entry name" value="Tyr_phospatase_low_mol_wt"/>
</dbReference>
<evidence type="ECO:0000256" key="2">
    <source>
        <dbReference type="ARBA" id="ARBA00013064"/>
    </source>
</evidence>
<dbReference type="InterPro" id="IPR036196">
    <property type="entry name" value="Ptyr_pPase_sf"/>
</dbReference>
<organism evidence="6 7">
    <name type="scientific">Nonomuraea corallina</name>
    <dbReference type="NCBI Taxonomy" id="2989783"/>
    <lineage>
        <taxon>Bacteria</taxon>
        <taxon>Bacillati</taxon>
        <taxon>Actinomycetota</taxon>
        <taxon>Actinomycetes</taxon>
        <taxon>Streptosporangiales</taxon>
        <taxon>Streptosporangiaceae</taxon>
        <taxon>Nonomuraea</taxon>
    </lineage>
</organism>
<name>A0ABT4SJC4_9ACTN</name>
<keyword evidence="3" id="KW-0378">Hydrolase</keyword>
<evidence type="ECO:0000259" key="5">
    <source>
        <dbReference type="SMART" id="SM00226"/>
    </source>
</evidence>
<sequence>MTSPTYRVCVVCMGNICRSPMAEAVLRSVLAAHGLGERVIVESAGTGGWHAGGPMDQRAMRVLAAHGYDGSRHVARQFTRDWFDRYDLVLAMDRDNAAFLSRMAPPGVEVRLFRSFDPEAPSGAEVPDPYYGGDEGFVEVLSLVESASQGIAKHIADEID</sequence>
<dbReference type="SUPFAM" id="SSF52788">
    <property type="entry name" value="Phosphotyrosine protein phosphatases I"/>
    <property type="match status" value="1"/>
</dbReference>
<proteinExistence type="inferred from homology"/>
<dbReference type="RefSeq" id="WP_270158224.1">
    <property type="nucleotide sequence ID" value="NZ_JAPNNL010000149.1"/>
</dbReference>
<dbReference type="Proteomes" id="UP001144036">
    <property type="component" value="Unassembled WGS sequence"/>
</dbReference>